<dbReference type="EMBL" id="FNZM01000021">
    <property type="protein sequence ID" value="SEK12205.1"/>
    <property type="molecule type" value="Genomic_DNA"/>
</dbReference>
<sequence>MENELVKADPAELIKLFTESMRSALPAEDIALVSSGLRAAQEGKQYPAKANVISAIFYLRFHIETTADRKYGNPIKTFTGNAGGISSPGGGALFGTVFTKDIELLYADTRSFQFNASPVMLNVNFFGKGSKFLGNFMSGGVSTVGGTGGGSGHWK</sequence>
<dbReference type="InterPro" id="IPR008810">
    <property type="entry name" value="R_equi_Vir"/>
</dbReference>
<evidence type="ECO:0000313" key="4">
    <source>
        <dbReference type="Proteomes" id="UP000247515"/>
    </source>
</evidence>
<protein>
    <submittedName>
        <fullName evidence="2">Virulence-associated protein</fullName>
    </submittedName>
</protein>
<organism evidence="2 3">
    <name type="scientific">Paraburkholderia tropica</name>
    <dbReference type="NCBI Taxonomy" id="92647"/>
    <lineage>
        <taxon>Bacteria</taxon>
        <taxon>Pseudomonadati</taxon>
        <taxon>Pseudomonadota</taxon>
        <taxon>Betaproteobacteria</taxon>
        <taxon>Burkholderiales</taxon>
        <taxon>Burkholderiaceae</taxon>
        <taxon>Paraburkholderia</taxon>
    </lineage>
</organism>
<evidence type="ECO:0000313" key="1">
    <source>
        <dbReference type="EMBL" id="PXX09641.1"/>
    </source>
</evidence>
<dbReference type="Gene3D" id="2.40.128.480">
    <property type="entry name" value="Rhodococcus equi virulence-associated protein"/>
    <property type="match status" value="1"/>
</dbReference>
<comment type="caution">
    <text evidence="2">The sequence shown here is derived from an EMBL/GenBank/DDBJ whole genome shotgun (WGS) entry which is preliminary data.</text>
</comment>
<accession>A0AAQ1JXH2</accession>
<dbReference type="Proteomes" id="UP000247515">
    <property type="component" value="Unassembled WGS sequence"/>
</dbReference>
<dbReference type="AlphaFoldDB" id="A0AAQ1JXH2"/>
<evidence type="ECO:0000313" key="2">
    <source>
        <dbReference type="EMBL" id="SEK12205.1"/>
    </source>
</evidence>
<keyword evidence="4" id="KW-1185">Reference proteome</keyword>
<reference evidence="1 4" key="2">
    <citation type="submission" date="2018-05" db="EMBL/GenBank/DDBJ databases">
        <title>Genomic Encyclopedia of Type Strains, Phase IV (KMG-V): Genome sequencing to study the core and pangenomes of soil and plant-associated prokaryotes.</title>
        <authorList>
            <person name="Whitman W."/>
        </authorList>
    </citation>
    <scope>NUCLEOTIDE SEQUENCE [LARGE SCALE GENOMIC DNA]</scope>
    <source>
        <strain evidence="1 4">SIr-6563</strain>
    </source>
</reference>
<dbReference type="RefSeq" id="WP_074986877.1">
    <property type="nucleotide sequence ID" value="NZ_CAJMYD010000011.1"/>
</dbReference>
<evidence type="ECO:0000313" key="3">
    <source>
        <dbReference type="Proteomes" id="UP000183529"/>
    </source>
</evidence>
<gene>
    <name evidence="1" type="ORF">C7400_123113</name>
    <name evidence="2" type="ORF">SAMN05216550_121125</name>
</gene>
<dbReference type="InterPro" id="IPR038625">
    <property type="entry name" value="R_equi_Vir_sf"/>
</dbReference>
<dbReference type="EMBL" id="QJJV01000023">
    <property type="protein sequence ID" value="PXX09641.1"/>
    <property type="molecule type" value="Genomic_DNA"/>
</dbReference>
<dbReference type="Pfam" id="PF05526">
    <property type="entry name" value="R_equi_Vir"/>
    <property type="match status" value="1"/>
</dbReference>
<reference evidence="2 3" key="1">
    <citation type="submission" date="2016-10" db="EMBL/GenBank/DDBJ databases">
        <authorList>
            <person name="Varghese N."/>
            <person name="Submissions S."/>
        </authorList>
    </citation>
    <scope>NUCLEOTIDE SEQUENCE [LARGE SCALE GENOMIC DNA]</scope>
    <source>
        <strain evidence="2 3">LMG 22274</strain>
    </source>
</reference>
<dbReference type="Proteomes" id="UP000183529">
    <property type="component" value="Unassembled WGS sequence"/>
</dbReference>
<proteinExistence type="predicted"/>
<name>A0AAQ1JXH2_9BURK</name>